<dbReference type="PANTHER" id="PTHR33215:SF13">
    <property type="entry name" value="PROTEIN DISTAL ANTENNA"/>
    <property type="match status" value="1"/>
</dbReference>
<dbReference type="GO" id="GO:0004803">
    <property type="term" value="F:transposase activity"/>
    <property type="evidence" value="ECO:0007669"/>
    <property type="project" value="InterPro"/>
</dbReference>
<dbReference type="AlphaFoldDB" id="A0A2W2G9X9"/>
<dbReference type="PANTHER" id="PTHR33215">
    <property type="entry name" value="PROTEIN DISTAL ANTENNA"/>
    <property type="match status" value="1"/>
</dbReference>
<dbReference type="GO" id="GO:0043565">
    <property type="term" value="F:sequence-specific DNA binding"/>
    <property type="evidence" value="ECO:0007669"/>
    <property type="project" value="InterPro"/>
</dbReference>
<name>A0A2W2G9X9_9ACTN</name>
<evidence type="ECO:0008006" key="4">
    <source>
        <dbReference type="Google" id="ProtNLM"/>
    </source>
</evidence>
<keyword evidence="3" id="KW-1185">Reference proteome</keyword>
<dbReference type="Gene3D" id="1.10.10.10">
    <property type="entry name" value="Winged helix-like DNA-binding domain superfamily/Winged helix DNA-binding domain"/>
    <property type="match status" value="1"/>
</dbReference>
<dbReference type="InterPro" id="IPR051839">
    <property type="entry name" value="RD_transcriptional_regulator"/>
</dbReference>
<sequence length="109" mass="12130">MSMMENMAKKKPRVRRSFTPEFRAEIVESCRRGDRSISEVARDFDLTETSVRRWVRQAEIDAGERDGLTSGEREDTAGPGGRVSISAWGRSSTLSSRYSESTGAIVAIV</sequence>
<dbReference type="InterPro" id="IPR036388">
    <property type="entry name" value="WH-like_DNA-bd_sf"/>
</dbReference>
<feature type="compositionally biased region" description="Basic and acidic residues" evidence="1">
    <location>
        <begin position="62"/>
        <end position="76"/>
    </location>
</feature>
<feature type="region of interest" description="Disordered" evidence="1">
    <location>
        <begin position="62"/>
        <end position="84"/>
    </location>
</feature>
<evidence type="ECO:0000256" key="1">
    <source>
        <dbReference type="SAM" id="MobiDB-lite"/>
    </source>
</evidence>
<gene>
    <name evidence="2" type="ORF">C1I98_15975</name>
</gene>
<dbReference type="EMBL" id="POUA01000110">
    <property type="protein sequence ID" value="PZG45171.1"/>
    <property type="molecule type" value="Genomic_DNA"/>
</dbReference>
<evidence type="ECO:0000313" key="2">
    <source>
        <dbReference type="EMBL" id="PZG45171.1"/>
    </source>
</evidence>
<dbReference type="Proteomes" id="UP000248544">
    <property type="component" value="Unassembled WGS sequence"/>
</dbReference>
<evidence type="ECO:0000313" key="3">
    <source>
        <dbReference type="Proteomes" id="UP000248544"/>
    </source>
</evidence>
<accession>A0A2W2G9X9</accession>
<dbReference type="GO" id="GO:0006313">
    <property type="term" value="P:DNA transposition"/>
    <property type="evidence" value="ECO:0007669"/>
    <property type="project" value="InterPro"/>
</dbReference>
<protein>
    <recommendedName>
        <fullName evidence="4">Transposase</fullName>
    </recommendedName>
</protein>
<dbReference type="InterPro" id="IPR002514">
    <property type="entry name" value="Transposase_8"/>
</dbReference>
<comment type="caution">
    <text evidence="2">The sequence shown here is derived from an EMBL/GenBank/DDBJ whole genome shotgun (WGS) entry which is preliminary data.</text>
</comment>
<reference evidence="2 3" key="1">
    <citation type="submission" date="2018-01" db="EMBL/GenBank/DDBJ databases">
        <title>Draft genome sequence of Sphaerisporangium sp. 7K107.</title>
        <authorList>
            <person name="Sahin N."/>
            <person name="Saygin H."/>
            <person name="Ay H."/>
        </authorList>
    </citation>
    <scope>NUCLEOTIDE SEQUENCE [LARGE SCALE GENOMIC DNA]</scope>
    <source>
        <strain evidence="2 3">7K107</strain>
    </source>
</reference>
<organism evidence="2 3">
    <name type="scientific">Spongiactinospora gelatinilytica</name>
    <dbReference type="NCBI Taxonomy" id="2666298"/>
    <lineage>
        <taxon>Bacteria</taxon>
        <taxon>Bacillati</taxon>
        <taxon>Actinomycetota</taxon>
        <taxon>Actinomycetes</taxon>
        <taxon>Streptosporangiales</taxon>
        <taxon>Streptosporangiaceae</taxon>
        <taxon>Spongiactinospora</taxon>
    </lineage>
</organism>
<dbReference type="SUPFAM" id="SSF48295">
    <property type="entry name" value="TrpR-like"/>
    <property type="match status" value="1"/>
</dbReference>
<proteinExistence type="predicted"/>
<dbReference type="Pfam" id="PF01527">
    <property type="entry name" value="HTH_Tnp_1"/>
    <property type="match status" value="1"/>
</dbReference>
<dbReference type="InterPro" id="IPR010921">
    <property type="entry name" value="Trp_repressor/repl_initiator"/>
</dbReference>